<accession>A0ABW5PMF5</accession>
<organism evidence="2 3">
    <name type="scientific">Terrilactibacillus laevilacticus</name>
    <dbReference type="NCBI Taxonomy" id="1380157"/>
    <lineage>
        <taxon>Bacteria</taxon>
        <taxon>Bacillati</taxon>
        <taxon>Bacillota</taxon>
        <taxon>Bacilli</taxon>
        <taxon>Bacillales</taxon>
        <taxon>Bacillaceae</taxon>
        <taxon>Terrilactibacillus</taxon>
    </lineage>
</organism>
<keyword evidence="3" id="KW-1185">Reference proteome</keyword>
<dbReference type="RefSeq" id="WP_258311695.1">
    <property type="nucleotide sequence ID" value="NZ_JBHUMR010000002.1"/>
</dbReference>
<evidence type="ECO:0000256" key="1">
    <source>
        <dbReference type="SAM" id="Phobius"/>
    </source>
</evidence>
<name>A0ABW5PMF5_9BACI</name>
<keyword evidence="1" id="KW-0812">Transmembrane</keyword>
<evidence type="ECO:0000313" key="3">
    <source>
        <dbReference type="Proteomes" id="UP001597458"/>
    </source>
</evidence>
<comment type="caution">
    <text evidence="2">The sequence shown here is derived from an EMBL/GenBank/DDBJ whole genome shotgun (WGS) entry which is preliminary data.</text>
</comment>
<dbReference type="EMBL" id="JBHUMR010000002">
    <property type="protein sequence ID" value="MFD2615913.1"/>
    <property type="molecule type" value="Genomic_DNA"/>
</dbReference>
<keyword evidence="1" id="KW-1133">Transmembrane helix</keyword>
<keyword evidence="1" id="KW-0472">Membrane</keyword>
<sequence length="41" mass="4758">MPYFDNDNKRKVFDRTYIGKPGGCMAVIVIIIIGFIIYDIF</sequence>
<proteinExistence type="predicted"/>
<dbReference type="Proteomes" id="UP001597458">
    <property type="component" value="Unassembled WGS sequence"/>
</dbReference>
<evidence type="ECO:0000313" key="2">
    <source>
        <dbReference type="EMBL" id="MFD2615913.1"/>
    </source>
</evidence>
<reference evidence="3" key="1">
    <citation type="journal article" date="2019" name="Int. J. Syst. Evol. Microbiol.">
        <title>The Global Catalogue of Microorganisms (GCM) 10K type strain sequencing project: providing services to taxonomists for standard genome sequencing and annotation.</title>
        <authorList>
            <consortium name="The Broad Institute Genomics Platform"/>
            <consortium name="The Broad Institute Genome Sequencing Center for Infectious Disease"/>
            <person name="Wu L."/>
            <person name="Ma J."/>
        </authorList>
    </citation>
    <scope>NUCLEOTIDE SEQUENCE [LARGE SCALE GENOMIC DNA]</scope>
    <source>
        <strain evidence="3">TISTR 2241</strain>
    </source>
</reference>
<feature type="transmembrane region" description="Helical" evidence="1">
    <location>
        <begin position="21"/>
        <end position="38"/>
    </location>
</feature>
<gene>
    <name evidence="2" type="ORF">ACFSTF_00960</name>
</gene>
<protein>
    <submittedName>
        <fullName evidence="2">Uncharacterized protein</fullName>
    </submittedName>
</protein>